<dbReference type="InterPro" id="IPR049490">
    <property type="entry name" value="C883_1060-like_KR_N"/>
</dbReference>
<dbReference type="GO" id="GO:0004315">
    <property type="term" value="F:3-oxoacyl-[acyl-carrier-protein] synthase activity"/>
    <property type="evidence" value="ECO:0007669"/>
    <property type="project" value="InterPro"/>
</dbReference>
<dbReference type="CDD" id="cd00833">
    <property type="entry name" value="PKS"/>
    <property type="match status" value="1"/>
</dbReference>
<dbReference type="Proteomes" id="UP000033163">
    <property type="component" value="Chromosome I"/>
</dbReference>
<protein>
    <submittedName>
        <fullName evidence="9">Uncharacterized protein</fullName>
    </submittedName>
</protein>
<evidence type="ECO:0000256" key="1">
    <source>
        <dbReference type="ARBA" id="ARBA00022450"/>
    </source>
</evidence>
<dbReference type="RefSeq" id="WP_052741427.1">
    <property type="nucleotide sequence ID" value="NZ_LN831776.1"/>
</dbReference>
<evidence type="ECO:0000256" key="4">
    <source>
        <dbReference type="PROSITE-ProRule" id="PRU01363"/>
    </source>
</evidence>
<sequence>MKNKPLFNQIQLDLEEELPLSCESAESEEALRKDIAVIGLAGKLPDAHNAREYWTNITLGRDSIRQIPLSRKQDYEEVMSALLKKDCQKDQAAYAESGYLDRIDGFDCEYFSISPKEAKLMDPNQRLFLQCCVEAMEDAGYGKGKLGGTPTGVFLGYSSDFGGEYKHLLSGESAELADLAMTGNIKSIIPARLAYWLDVHGPSMLVDTACSSSLVAVHLACQSIRRGECGMAFAGGVKVQLQPFDKSSTGIGIVSSGFRTRTFDQNADGTGLGEGAGVVLLKDARQAIQDGDHIYALIKGSAVNQDGQSIGITAPNSKAQEELIIRAWKDAEVHPETISLIEAHGTATRLGDPVEIDGITRAFDRYTRKKQFCAIGSIKTNIGHLDHAAGISGLLKCILALQHETLPPTIHFQSPNPNISFPDSPVYVNDAVRTWESGEHPRRCGINSFGLSGTNCHMILEQYKETAAVERTGNLSADRWNMLTLSAKNSDVLRRLVSEYHQFINQSESVDLDNLCYTANTGRDHHVHKAAIVFRNRMDLLEKLQSLKQAGTGKISMEHVYVRPGHEQANAKIPGSSPDVQGIVQEMRAAVDQHRGSLLQQLAQLYVQGEAIPWQSLYADGRYQLISLPAYPFQETRCWIEPKAYMPKTGPLAGQCLVRSNGVEIYEARFSCDTHWVVAEHKIMDHYVLPGTAYLELAAQILKQTVPEQGELIMENFMFLQPLQMKEHEQKSVHIVLTKQKSGTDVMVTSLSGELPDEWVVHCKGKVSILHREEPKRRIALPEVLQESKRQSVAGYKPGAEAPVQTGPHWECMKEIYVEPDRIAAFFELPAPFAAEAYAYTMHPSLLDCAVNIPISQIRDGLFLPFAYKRIKFYGSMPHRFYSMLQMKNNQTTELQETVSFDIVLFDEAGEVFAEIEEYSLKRVHIEAFSSAPVLPKGMFHRLGWERSPLHRREQANASMPLTLVFAGQDPLSHRLLAALQERDMPFISVVMGERFNKQDDHHYRISGSQQDFDRLCGEIQTRGVQRILHCFSWSHGPSLPGSDVEQEMNKGLFSLFYLTKSLIAQNIREKIDLVLIADLAYQVTRNEPSLNPMHSAFYHLGKVVSSEYAHLRCRCIDLDPETEVTALLAELDNLPDHYVTAYRKGERYGQRMMELPLSNPLPQELILSDSGCYLITGGTGGLGLSTAAHLAHKKPVNLALVSRSGFPDEAEWEDILQKGEAQEVIRRIKILQQIQENGSTYTFYRADISRRTELENVLQDVRSRFGSINGVVHAAGVAGDQFLFNREEQRFREVIQPKIAGSIYLAELITEPLEFFVCYSSVSSLEGTPGQGDYVAANGFLDSFVYSLPANQNGITLNWAPWKEIGMAYDYETFNQELIFNLLPTGVAMSAFDAALASGEKQVVIGTINKENAVKNFRSSFFYEGNNLLMNYVEPQLVAQTSLSATASAGLPEGRTHNRSLQSIKELIRQLWVTLLESESIALDDAFTSIGGNSIFAVYLLQELEKAFPGMLGISDIFTYPTINKMAEYVYSRMEQAQPSSSAKANPSQEEEDHNLDQILHRLANGELDVDEVEQLLGEDE</sequence>
<dbReference type="InterPro" id="IPR020807">
    <property type="entry name" value="PKS_DH"/>
</dbReference>
<dbReference type="InterPro" id="IPR020806">
    <property type="entry name" value="PKS_PP-bd"/>
</dbReference>
<dbReference type="Pfam" id="PF21394">
    <property type="entry name" value="Beta-ketacyl_N"/>
    <property type="match status" value="1"/>
</dbReference>
<dbReference type="InterPro" id="IPR050091">
    <property type="entry name" value="PKS_NRPS_Biosynth_Enz"/>
</dbReference>
<dbReference type="Pfam" id="PF08659">
    <property type="entry name" value="KR"/>
    <property type="match status" value="1"/>
</dbReference>
<dbReference type="PROSITE" id="PS52019">
    <property type="entry name" value="PKS_MFAS_DH"/>
    <property type="match status" value="1"/>
</dbReference>
<dbReference type="InterPro" id="IPR049900">
    <property type="entry name" value="PKS_mFAS_DH"/>
</dbReference>
<dbReference type="Pfam" id="PF21089">
    <property type="entry name" value="PKS_DH_N"/>
    <property type="match status" value="1"/>
</dbReference>
<evidence type="ECO:0000259" key="8">
    <source>
        <dbReference type="PROSITE" id="PS52019"/>
    </source>
</evidence>
<dbReference type="SUPFAM" id="SSF53901">
    <property type="entry name" value="Thiolase-like"/>
    <property type="match status" value="1"/>
</dbReference>
<dbReference type="Pfam" id="PF00550">
    <property type="entry name" value="PP-binding"/>
    <property type="match status" value="1"/>
</dbReference>
<accession>A0A0E4CVG4</accession>
<dbReference type="InterPro" id="IPR057326">
    <property type="entry name" value="KR_dom"/>
</dbReference>
<proteinExistence type="predicted"/>
<dbReference type="InterPro" id="IPR018201">
    <property type="entry name" value="Ketoacyl_synth_AS"/>
</dbReference>
<feature type="region of interest" description="C-terminal hotdog fold" evidence="4">
    <location>
        <begin position="786"/>
        <end position="930"/>
    </location>
</feature>
<dbReference type="Pfam" id="PF14765">
    <property type="entry name" value="PS-DH"/>
    <property type="match status" value="1"/>
</dbReference>
<feature type="region of interest" description="Disordered" evidence="5">
    <location>
        <begin position="1539"/>
        <end position="1558"/>
    </location>
</feature>
<evidence type="ECO:0000256" key="5">
    <source>
        <dbReference type="SAM" id="MobiDB-lite"/>
    </source>
</evidence>
<keyword evidence="1" id="KW-0596">Phosphopantetheine</keyword>
<gene>
    <name evidence="9" type="ORF">PRIO_1754</name>
</gene>
<feature type="domain" description="Carrier" evidence="6">
    <location>
        <begin position="1460"/>
        <end position="1535"/>
    </location>
</feature>
<evidence type="ECO:0000313" key="10">
    <source>
        <dbReference type="Proteomes" id="UP000033163"/>
    </source>
</evidence>
<dbReference type="PANTHER" id="PTHR43775">
    <property type="entry name" value="FATTY ACID SYNTHASE"/>
    <property type="match status" value="1"/>
</dbReference>
<dbReference type="InterPro" id="IPR014030">
    <property type="entry name" value="Ketoacyl_synth_N"/>
</dbReference>
<dbReference type="InterPro" id="IPR013968">
    <property type="entry name" value="PKS_KR"/>
</dbReference>
<organism evidence="9 10">
    <name type="scientific">Paenibacillus riograndensis SBR5</name>
    <dbReference type="NCBI Taxonomy" id="1073571"/>
    <lineage>
        <taxon>Bacteria</taxon>
        <taxon>Bacillati</taxon>
        <taxon>Bacillota</taxon>
        <taxon>Bacilli</taxon>
        <taxon>Bacillales</taxon>
        <taxon>Paenibacillaceae</taxon>
        <taxon>Paenibacillus</taxon>
        <taxon>Paenibacillus sonchi group</taxon>
    </lineage>
</organism>
<dbReference type="InterPro" id="IPR042104">
    <property type="entry name" value="PKS_dehydratase_sf"/>
</dbReference>
<dbReference type="GO" id="GO:0071770">
    <property type="term" value="P:DIM/DIP cell wall layer assembly"/>
    <property type="evidence" value="ECO:0007669"/>
    <property type="project" value="TreeGrafter"/>
</dbReference>
<dbReference type="InterPro" id="IPR014031">
    <property type="entry name" value="Ketoacyl_synth_C"/>
</dbReference>
<dbReference type="InterPro" id="IPR036291">
    <property type="entry name" value="NAD(P)-bd_dom_sf"/>
</dbReference>
<feature type="active site" description="Proton donor; for dehydratase activity" evidence="4">
    <location>
        <position position="848"/>
    </location>
</feature>
<dbReference type="KEGG" id="pri:PRIO_1754"/>
<feature type="active site" description="Proton acceptor; for dehydratase activity" evidence="4">
    <location>
        <position position="681"/>
    </location>
</feature>
<dbReference type="GO" id="GO:0005886">
    <property type="term" value="C:plasma membrane"/>
    <property type="evidence" value="ECO:0007669"/>
    <property type="project" value="TreeGrafter"/>
</dbReference>
<dbReference type="Gene3D" id="1.10.1200.10">
    <property type="entry name" value="ACP-like"/>
    <property type="match status" value="1"/>
</dbReference>
<evidence type="ECO:0000259" key="7">
    <source>
        <dbReference type="PROSITE" id="PS52004"/>
    </source>
</evidence>
<dbReference type="GO" id="GO:0031177">
    <property type="term" value="F:phosphopantetheine binding"/>
    <property type="evidence" value="ECO:0007669"/>
    <property type="project" value="InterPro"/>
</dbReference>
<dbReference type="Gene3D" id="3.10.129.110">
    <property type="entry name" value="Polyketide synthase dehydratase"/>
    <property type="match status" value="1"/>
</dbReference>
<dbReference type="InterPro" id="IPR009081">
    <property type="entry name" value="PP-bd_ACP"/>
</dbReference>
<dbReference type="Pfam" id="PF00109">
    <property type="entry name" value="ketoacyl-synt"/>
    <property type="match status" value="1"/>
</dbReference>
<dbReference type="PROSITE" id="PS52004">
    <property type="entry name" value="KS3_2"/>
    <property type="match status" value="1"/>
</dbReference>
<dbReference type="InterPro" id="IPR020841">
    <property type="entry name" value="PKS_Beta-ketoAc_synthase_dom"/>
</dbReference>
<dbReference type="SUPFAM" id="SSF51735">
    <property type="entry name" value="NAD(P)-binding Rossmann-fold domains"/>
    <property type="match status" value="2"/>
</dbReference>
<dbReference type="SMART" id="SM00825">
    <property type="entry name" value="PKS_KS"/>
    <property type="match status" value="1"/>
</dbReference>
<dbReference type="SMART" id="SM00822">
    <property type="entry name" value="PKS_KR"/>
    <property type="match status" value="1"/>
</dbReference>
<dbReference type="Pfam" id="PF02801">
    <property type="entry name" value="Ketoacyl-synt_C"/>
    <property type="match status" value="1"/>
</dbReference>
<dbReference type="PANTHER" id="PTHR43775:SF37">
    <property type="entry name" value="SI:DKEY-61P9.11"/>
    <property type="match status" value="1"/>
</dbReference>
<dbReference type="GO" id="GO:0004312">
    <property type="term" value="F:fatty acid synthase activity"/>
    <property type="evidence" value="ECO:0007669"/>
    <property type="project" value="TreeGrafter"/>
</dbReference>
<keyword evidence="3" id="KW-0808">Transferase</keyword>
<dbReference type="CDD" id="cd08953">
    <property type="entry name" value="KR_2_SDR_x"/>
    <property type="match status" value="1"/>
</dbReference>
<dbReference type="GO" id="GO:0005737">
    <property type="term" value="C:cytoplasm"/>
    <property type="evidence" value="ECO:0007669"/>
    <property type="project" value="TreeGrafter"/>
</dbReference>
<dbReference type="PATRIC" id="fig|1073571.4.peg.1839"/>
<dbReference type="InterPro" id="IPR016039">
    <property type="entry name" value="Thiolase-like"/>
</dbReference>
<dbReference type="Gene3D" id="3.40.47.10">
    <property type="match status" value="1"/>
</dbReference>
<reference evidence="10" key="1">
    <citation type="submission" date="2015-03" db="EMBL/GenBank/DDBJ databases">
        <authorList>
            <person name="Wibberg D."/>
        </authorList>
    </citation>
    <scope>NUCLEOTIDE SEQUENCE [LARGE SCALE GENOMIC DNA]</scope>
</reference>
<name>A0A0E4CVG4_9BACL</name>
<dbReference type="SMART" id="SM00826">
    <property type="entry name" value="PKS_DH"/>
    <property type="match status" value="1"/>
</dbReference>
<keyword evidence="2" id="KW-0597">Phosphoprotein</keyword>
<dbReference type="InterPro" id="IPR049551">
    <property type="entry name" value="PKS_DH_C"/>
</dbReference>
<dbReference type="Pfam" id="PF22621">
    <property type="entry name" value="CurL-like_PKS_C"/>
    <property type="match status" value="1"/>
</dbReference>
<dbReference type="PROSITE" id="PS50075">
    <property type="entry name" value="CARRIER"/>
    <property type="match status" value="1"/>
</dbReference>
<evidence type="ECO:0000259" key="6">
    <source>
        <dbReference type="PROSITE" id="PS50075"/>
    </source>
</evidence>
<feature type="compositionally biased region" description="Polar residues" evidence="5">
    <location>
        <begin position="1539"/>
        <end position="1549"/>
    </location>
</feature>
<dbReference type="EMBL" id="LN831776">
    <property type="protein sequence ID" value="CQR54164.1"/>
    <property type="molecule type" value="Genomic_DNA"/>
</dbReference>
<dbReference type="Gene3D" id="3.40.50.720">
    <property type="entry name" value="NAD(P)-binding Rossmann-like Domain"/>
    <property type="match status" value="1"/>
</dbReference>
<feature type="domain" description="PKS/mFAS DH" evidence="8">
    <location>
        <begin position="650"/>
        <end position="930"/>
    </location>
</feature>
<evidence type="ECO:0000256" key="3">
    <source>
        <dbReference type="ARBA" id="ARBA00022679"/>
    </source>
</evidence>
<dbReference type="GO" id="GO:0006633">
    <property type="term" value="P:fatty acid biosynthetic process"/>
    <property type="evidence" value="ECO:0007669"/>
    <property type="project" value="InterPro"/>
</dbReference>
<dbReference type="SMART" id="SM00823">
    <property type="entry name" value="PKS_PP"/>
    <property type="match status" value="1"/>
</dbReference>
<evidence type="ECO:0000256" key="2">
    <source>
        <dbReference type="ARBA" id="ARBA00022553"/>
    </source>
</evidence>
<feature type="domain" description="Ketosynthase family 3 (KS3)" evidence="7">
    <location>
        <begin position="32"/>
        <end position="462"/>
    </location>
</feature>
<dbReference type="SMART" id="SM01294">
    <property type="entry name" value="PKS_PP_betabranch"/>
    <property type="match status" value="1"/>
</dbReference>
<dbReference type="HOGENOM" id="CLU_000022_35_4_9"/>
<dbReference type="InterPro" id="IPR049552">
    <property type="entry name" value="PKS_DH_N"/>
</dbReference>
<dbReference type="PROSITE" id="PS00606">
    <property type="entry name" value="KS3_1"/>
    <property type="match status" value="1"/>
</dbReference>
<feature type="region of interest" description="N-terminal hotdog fold" evidence="4">
    <location>
        <begin position="650"/>
        <end position="774"/>
    </location>
</feature>
<dbReference type="SUPFAM" id="SSF47336">
    <property type="entry name" value="ACP-like"/>
    <property type="match status" value="1"/>
</dbReference>
<dbReference type="InterPro" id="IPR036736">
    <property type="entry name" value="ACP-like_sf"/>
</dbReference>
<evidence type="ECO:0000313" key="9">
    <source>
        <dbReference type="EMBL" id="CQR54164.1"/>
    </source>
</evidence>
<dbReference type="Gene3D" id="1.10.1240.100">
    <property type="match status" value="1"/>
</dbReference>